<accession>A0AAD3DP35</accession>
<dbReference type="PANTHER" id="PTHR18901:SF38">
    <property type="entry name" value="PSEUDOURIDINE-5'-PHOSPHATASE"/>
    <property type="match status" value="1"/>
</dbReference>
<dbReference type="InterPro" id="IPR023214">
    <property type="entry name" value="HAD_sf"/>
</dbReference>
<evidence type="ECO:0000313" key="2">
    <source>
        <dbReference type="Proteomes" id="UP001054857"/>
    </source>
</evidence>
<dbReference type="AlphaFoldDB" id="A0AAD3DP35"/>
<dbReference type="InterPro" id="IPR023198">
    <property type="entry name" value="PGP-like_dom2"/>
</dbReference>
<dbReference type="InterPro" id="IPR006439">
    <property type="entry name" value="HAD-SF_hydro_IA"/>
</dbReference>
<name>A0AAD3DP35_9CHLO</name>
<evidence type="ECO:0000313" key="1">
    <source>
        <dbReference type="EMBL" id="GFR45450.1"/>
    </source>
</evidence>
<gene>
    <name evidence="1" type="ORF">Agub_g6846</name>
</gene>
<reference evidence="1 2" key="1">
    <citation type="journal article" date="2021" name="Sci. Rep.">
        <title>Genome sequencing of the multicellular alga Astrephomene provides insights into convergent evolution of germ-soma differentiation.</title>
        <authorList>
            <person name="Yamashita S."/>
            <person name="Yamamoto K."/>
            <person name="Matsuzaki R."/>
            <person name="Suzuki S."/>
            <person name="Yamaguchi H."/>
            <person name="Hirooka S."/>
            <person name="Minakuchi Y."/>
            <person name="Miyagishima S."/>
            <person name="Kawachi M."/>
            <person name="Toyoda A."/>
            <person name="Nozaki H."/>
        </authorList>
    </citation>
    <scope>NUCLEOTIDE SEQUENCE [LARGE SCALE GENOMIC DNA]</scope>
    <source>
        <strain evidence="1 2">NIES-4017</strain>
    </source>
</reference>
<dbReference type="Proteomes" id="UP001054857">
    <property type="component" value="Unassembled WGS sequence"/>
</dbReference>
<dbReference type="SFLD" id="SFLDS00003">
    <property type="entry name" value="Haloacid_Dehalogenase"/>
    <property type="match status" value="1"/>
</dbReference>
<comment type="caution">
    <text evidence="1">The sequence shown here is derived from an EMBL/GenBank/DDBJ whole genome shotgun (WGS) entry which is preliminary data.</text>
</comment>
<keyword evidence="2" id="KW-1185">Reference proteome</keyword>
<dbReference type="PRINTS" id="PR00413">
    <property type="entry name" value="HADHALOGNASE"/>
</dbReference>
<proteinExistence type="predicted"/>
<dbReference type="Pfam" id="PF00702">
    <property type="entry name" value="Hydrolase"/>
    <property type="match status" value="1"/>
</dbReference>
<dbReference type="InterPro" id="IPR036412">
    <property type="entry name" value="HAD-like_sf"/>
</dbReference>
<dbReference type="PANTHER" id="PTHR18901">
    <property type="entry name" value="2-DEOXYGLUCOSE-6-PHOSPHATE PHOSPHATASE 2"/>
    <property type="match status" value="1"/>
</dbReference>
<sequence length="327" mass="34075">MASEQAATNGTVSTGSDNPPVAAVLFDMDGLLLDTESAYTVAQQRILDRFGAVFTWQHKALMMGRAAMEAAQLLLAELALGPEQITPEQFLAERDALLESVFPSSPLMPGAERLVRHLAACGVPMALATGSHRASFLLKTSRHAELFSLFQHVVTGDMVPKAKPDPAIFLMALEGLKQRLQGGQQQAGQGQEEAVVVVEQQQLQQEEAAVVSTKSSSSSDGGAAAVAITTTVEVTATATAVPATQPPAPAAPPAANTAAGSLDVSRVLVFEDAPNGVAAALAGGMRVVMVPYPGLPEELSAGCGASAVLRSLEEFRPEQWGLPPFPE</sequence>
<dbReference type="EMBL" id="BMAR01000010">
    <property type="protein sequence ID" value="GFR45450.1"/>
    <property type="molecule type" value="Genomic_DNA"/>
</dbReference>
<dbReference type="GO" id="GO:0016791">
    <property type="term" value="F:phosphatase activity"/>
    <property type="evidence" value="ECO:0007669"/>
    <property type="project" value="TreeGrafter"/>
</dbReference>
<dbReference type="SFLD" id="SFLDG01129">
    <property type="entry name" value="C1.5:_HAD__Beta-PGM__Phosphata"/>
    <property type="match status" value="1"/>
</dbReference>
<dbReference type="FunFam" id="1.10.150.240:FF:000001">
    <property type="entry name" value="Haloacid dehalogenase-like hydrolase domain"/>
    <property type="match status" value="1"/>
</dbReference>
<dbReference type="Gene3D" id="3.40.50.1000">
    <property type="entry name" value="HAD superfamily/HAD-like"/>
    <property type="match status" value="1"/>
</dbReference>
<organism evidence="1 2">
    <name type="scientific">Astrephomene gubernaculifera</name>
    <dbReference type="NCBI Taxonomy" id="47775"/>
    <lineage>
        <taxon>Eukaryota</taxon>
        <taxon>Viridiplantae</taxon>
        <taxon>Chlorophyta</taxon>
        <taxon>core chlorophytes</taxon>
        <taxon>Chlorophyceae</taxon>
        <taxon>CS clade</taxon>
        <taxon>Chlamydomonadales</taxon>
        <taxon>Astrephomenaceae</taxon>
        <taxon>Astrephomene</taxon>
    </lineage>
</organism>
<dbReference type="Gene3D" id="1.10.150.240">
    <property type="entry name" value="Putative phosphatase, domain 2"/>
    <property type="match status" value="1"/>
</dbReference>
<dbReference type="SUPFAM" id="SSF56784">
    <property type="entry name" value="HAD-like"/>
    <property type="match status" value="2"/>
</dbReference>
<protein>
    <submittedName>
        <fullName evidence="1">Uncharacterized protein</fullName>
    </submittedName>
</protein>